<protein>
    <submittedName>
        <fullName evidence="1">Uncharacterized protein</fullName>
    </submittedName>
</protein>
<name>A0A2X0QDJ6_BROTH</name>
<dbReference type="Proteomes" id="UP000270190">
    <property type="component" value="Unassembled WGS sequence"/>
</dbReference>
<accession>A0A2X0QDJ6</accession>
<dbReference type="AlphaFoldDB" id="A0A2X0QDJ6"/>
<evidence type="ECO:0000313" key="2">
    <source>
        <dbReference type="Proteomes" id="UP000270190"/>
    </source>
</evidence>
<gene>
    <name evidence="1" type="ORF">BTBSAS_110075</name>
</gene>
<dbReference type="EMBL" id="OUNC01000003">
    <property type="protein sequence ID" value="SPP26726.1"/>
    <property type="molecule type" value="Genomic_DNA"/>
</dbReference>
<organism evidence="1 2">
    <name type="scientific">Brochothrix thermosphacta</name>
    <name type="common">Microbacterium thermosphactum</name>
    <dbReference type="NCBI Taxonomy" id="2756"/>
    <lineage>
        <taxon>Bacteria</taxon>
        <taxon>Bacillati</taxon>
        <taxon>Bacillota</taxon>
        <taxon>Bacilli</taxon>
        <taxon>Bacillales</taxon>
        <taxon>Listeriaceae</taxon>
        <taxon>Brochothrix</taxon>
    </lineage>
</organism>
<evidence type="ECO:0000313" key="1">
    <source>
        <dbReference type="EMBL" id="SPP26726.1"/>
    </source>
</evidence>
<sequence length="44" mass="4858">MAVLFFVIPHVREAVAGDYTVGYSDATFPARVPLTTVMTVHVYD</sequence>
<proteinExistence type="predicted"/>
<reference evidence="2" key="1">
    <citation type="submission" date="2018-04" db="EMBL/GenBank/DDBJ databases">
        <authorList>
            <person name="Illikoud N."/>
        </authorList>
    </citation>
    <scope>NUCLEOTIDE SEQUENCE [LARGE SCALE GENOMIC DNA]</scope>
</reference>